<evidence type="ECO:0000256" key="4">
    <source>
        <dbReference type="ARBA" id="ARBA00022692"/>
    </source>
</evidence>
<gene>
    <name evidence="11" type="ORF">PACTADRAFT_76864</name>
</gene>
<dbReference type="AlphaFoldDB" id="A0A1E4TR51"/>
<feature type="transmembrane region" description="Helical" evidence="8">
    <location>
        <begin position="143"/>
        <end position="165"/>
    </location>
</feature>
<evidence type="ECO:0000313" key="12">
    <source>
        <dbReference type="Proteomes" id="UP000094236"/>
    </source>
</evidence>
<dbReference type="Gene3D" id="1.20.1420.30">
    <property type="entry name" value="NCX, central ion-binding region"/>
    <property type="match status" value="2"/>
</dbReference>
<evidence type="ECO:0000256" key="1">
    <source>
        <dbReference type="ARBA" id="ARBA00004141"/>
    </source>
</evidence>
<dbReference type="PANTHER" id="PTHR12266">
    <property type="entry name" value="NA+/CA2+ K+ INDEPENDENT EXCHANGER"/>
    <property type="match status" value="1"/>
</dbReference>
<dbReference type="EMBL" id="KV454016">
    <property type="protein sequence ID" value="ODV94235.1"/>
    <property type="molecule type" value="Genomic_DNA"/>
</dbReference>
<keyword evidence="9" id="KW-0732">Signal</keyword>
<evidence type="ECO:0000256" key="6">
    <source>
        <dbReference type="ARBA" id="ARBA00023136"/>
    </source>
</evidence>
<feature type="transmembrane region" description="Helical" evidence="8">
    <location>
        <begin position="528"/>
        <end position="546"/>
    </location>
</feature>
<dbReference type="InterPro" id="IPR051359">
    <property type="entry name" value="CaCA_antiporter"/>
</dbReference>
<feature type="transmembrane region" description="Helical" evidence="8">
    <location>
        <begin position="177"/>
        <end position="195"/>
    </location>
</feature>
<dbReference type="GO" id="GO:0006874">
    <property type="term" value="P:intracellular calcium ion homeostasis"/>
    <property type="evidence" value="ECO:0007669"/>
    <property type="project" value="TreeGrafter"/>
</dbReference>
<feature type="domain" description="Sodium/calcium exchanger membrane region" evidence="10">
    <location>
        <begin position="562"/>
        <end position="717"/>
    </location>
</feature>
<name>A0A1E4TR51_PACTA</name>
<feature type="domain" description="Sodium/calcium exchanger membrane region" evidence="10">
    <location>
        <begin position="82"/>
        <end position="220"/>
    </location>
</feature>
<feature type="signal peptide" evidence="9">
    <location>
        <begin position="1"/>
        <end position="22"/>
    </location>
</feature>
<dbReference type="InterPro" id="IPR004837">
    <property type="entry name" value="NaCa_Exmemb"/>
</dbReference>
<keyword evidence="3" id="KW-0813">Transport</keyword>
<evidence type="ECO:0000256" key="8">
    <source>
        <dbReference type="SAM" id="Phobius"/>
    </source>
</evidence>
<evidence type="ECO:0000256" key="9">
    <source>
        <dbReference type="SAM" id="SignalP"/>
    </source>
</evidence>
<feature type="transmembrane region" description="Helical" evidence="8">
    <location>
        <begin position="637"/>
        <end position="655"/>
    </location>
</feature>
<feature type="region of interest" description="Disordered" evidence="7">
    <location>
        <begin position="315"/>
        <end position="347"/>
    </location>
</feature>
<dbReference type="GO" id="GO:0016020">
    <property type="term" value="C:membrane"/>
    <property type="evidence" value="ECO:0007669"/>
    <property type="project" value="UniProtKB-SubCell"/>
</dbReference>
<dbReference type="STRING" id="669874.A0A1E4TR51"/>
<feature type="compositionally biased region" description="Basic and acidic residues" evidence="7">
    <location>
        <begin position="333"/>
        <end position="342"/>
    </location>
</feature>
<dbReference type="PANTHER" id="PTHR12266:SF0">
    <property type="entry name" value="MITOCHONDRIAL SODIUM_CALCIUM EXCHANGER PROTEIN"/>
    <property type="match status" value="1"/>
</dbReference>
<dbReference type="GO" id="GO:0008324">
    <property type="term" value="F:monoatomic cation transmembrane transporter activity"/>
    <property type="evidence" value="ECO:0007669"/>
    <property type="project" value="TreeGrafter"/>
</dbReference>
<evidence type="ECO:0000313" key="11">
    <source>
        <dbReference type="EMBL" id="ODV94235.1"/>
    </source>
</evidence>
<feature type="transmembrane region" description="Helical" evidence="8">
    <location>
        <begin position="201"/>
        <end position="222"/>
    </location>
</feature>
<comment type="subcellular location">
    <subcellularLocation>
        <location evidence="1">Membrane</location>
        <topology evidence="1">Multi-pass membrane protein</topology>
    </subcellularLocation>
</comment>
<dbReference type="Pfam" id="PF01699">
    <property type="entry name" value="Na_Ca_ex"/>
    <property type="match status" value="2"/>
</dbReference>
<organism evidence="11 12">
    <name type="scientific">Pachysolen tannophilus NRRL Y-2460</name>
    <dbReference type="NCBI Taxonomy" id="669874"/>
    <lineage>
        <taxon>Eukaryota</taxon>
        <taxon>Fungi</taxon>
        <taxon>Dikarya</taxon>
        <taxon>Ascomycota</taxon>
        <taxon>Saccharomycotina</taxon>
        <taxon>Pichiomycetes</taxon>
        <taxon>Pachysolenaceae</taxon>
        <taxon>Pachysolen</taxon>
    </lineage>
</organism>
<comment type="similarity">
    <text evidence="2">Belongs to the Ca(2+):cation antiporter (CaCA) (TC 2.A.19) family.</text>
</comment>
<reference evidence="12" key="1">
    <citation type="submission" date="2016-05" db="EMBL/GenBank/DDBJ databases">
        <title>Comparative genomics of biotechnologically important yeasts.</title>
        <authorList>
            <consortium name="DOE Joint Genome Institute"/>
            <person name="Riley R."/>
            <person name="Haridas S."/>
            <person name="Wolfe K.H."/>
            <person name="Lopes M.R."/>
            <person name="Hittinger C.T."/>
            <person name="Goker M."/>
            <person name="Salamov A."/>
            <person name="Wisecaver J."/>
            <person name="Long T.M."/>
            <person name="Aerts A.L."/>
            <person name="Barry K."/>
            <person name="Choi C."/>
            <person name="Clum A."/>
            <person name="Coughlan A.Y."/>
            <person name="Deshpande S."/>
            <person name="Douglass A.P."/>
            <person name="Hanson S.J."/>
            <person name="Klenk H.-P."/>
            <person name="Labutti K."/>
            <person name="Lapidus A."/>
            <person name="Lindquist E."/>
            <person name="Lipzen A."/>
            <person name="Meier-Kolthoff J.P."/>
            <person name="Ohm R.A."/>
            <person name="Otillar R.P."/>
            <person name="Pangilinan J."/>
            <person name="Peng Y."/>
            <person name="Rokas A."/>
            <person name="Rosa C.A."/>
            <person name="Scheuner C."/>
            <person name="Sibirny A.A."/>
            <person name="Slot J.C."/>
            <person name="Stielow J.B."/>
            <person name="Sun H."/>
            <person name="Kurtzman C.P."/>
            <person name="Blackwell M."/>
            <person name="Grigoriev I.V."/>
            <person name="Jeffries T.W."/>
        </authorList>
    </citation>
    <scope>NUCLEOTIDE SEQUENCE [LARGE SCALE GENOMIC DNA]</scope>
    <source>
        <strain evidence="12">NRRL Y-2460</strain>
    </source>
</reference>
<feature type="transmembrane region" description="Helical" evidence="8">
    <location>
        <begin position="675"/>
        <end position="694"/>
    </location>
</feature>
<feature type="chain" id="PRO_5009163315" description="Sodium/calcium exchanger membrane region domain-containing protein" evidence="9">
    <location>
        <begin position="23"/>
        <end position="723"/>
    </location>
</feature>
<keyword evidence="4 8" id="KW-0812">Transmembrane</keyword>
<accession>A0A1E4TR51</accession>
<feature type="transmembrane region" description="Helical" evidence="8">
    <location>
        <begin position="74"/>
        <end position="94"/>
    </location>
</feature>
<keyword evidence="12" id="KW-1185">Reference proteome</keyword>
<evidence type="ECO:0000259" key="10">
    <source>
        <dbReference type="Pfam" id="PF01699"/>
    </source>
</evidence>
<feature type="transmembrane region" description="Helical" evidence="8">
    <location>
        <begin position="701"/>
        <end position="719"/>
    </location>
</feature>
<feature type="transmembrane region" description="Helical" evidence="8">
    <location>
        <begin position="450"/>
        <end position="470"/>
    </location>
</feature>
<evidence type="ECO:0000256" key="2">
    <source>
        <dbReference type="ARBA" id="ARBA00008170"/>
    </source>
</evidence>
<dbReference type="InterPro" id="IPR044880">
    <property type="entry name" value="NCX_ion-bd_dom_sf"/>
</dbReference>
<protein>
    <recommendedName>
        <fullName evidence="10">Sodium/calcium exchanger membrane region domain-containing protein</fullName>
    </recommendedName>
</protein>
<proteinExistence type="inferred from homology"/>
<keyword evidence="6 8" id="KW-0472">Membrane</keyword>
<keyword evidence="5 8" id="KW-1133">Transmembrane helix</keyword>
<sequence length="723" mass="81141">MFNIKIASLVTRVLVLVSGVSASGLTIDDDVENDVCKLPIPFKDEYCQYIVDNCNLRIFNYSKLYYCSSYDHGMILLMLFSLLIVFFITLGIITSNFLSPNLAAISSILQLNERIAGLTLLSLGNGAPDIFSTYQAMSSNSTSLAIGELIGSCNFVTCFIVGLMGITNPFKVHGAEFLKDLIFFMLLLLMSFTFLQDGKLTLLECGFMCWVYICYIVFLVVYNLKKNAELQLYDDEEQSIRNSPQNPTMRLYSPSSNNVDESNNLELIGKLNRYLKFGNLPRLSVFDSLKFLNMEQESNNITDADFGENVLNNNDANIAYDGNDGDDGNNNTQDHEELHQESSTKNNNLLAAPKATNPALSRITEQLLLSRSTSYNSIQNTIDDLETDGRSPVSPISHISVPHMAVYTQTNDEGNDDISSINKEGQICYSLGDYLFPELNSFKSKKLYEIILALVSTPIIFLLSLFMPVYHEPEEMNLHEKSLKKKEFELKLKLLNLNLTLLPFLINDFSILQSLITDFTISESDRKILTSSLIIASLNLIGYFIFKNFEIYHRIYKHVLPILGFISSLFFITIMTSQIIKILKNLGLVFEINESLLGLTVLSLGNSIGDLISNLTLCSLGFQLTCLNACFGSPLMYMLLGVGLNGLIIITSNYYQGDHDNLFIEFEVNDNLNVSAIGLLVILVFYIIVIPFNNWNFGRKIGMVGVSWWVLITLVNIGMEGYT</sequence>
<evidence type="ECO:0000256" key="5">
    <source>
        <dbReference type="ARBA" id="ARBA00022989"/>
    </source>
</evidence>
<dbReference type="Proteomes" id="UP000094236">
    <property type="component" value="Unassembled WGS sequence"/>
</dbReference>
<evidence type="ECO:0000256" key="7">
    <source>
        <dbReference type="SAM" id="MobiDB-lite"/>
    </source>
</evidence>
<feature type="transmembrane region" description="Helical" evidence="8">
    <location>
        <begin position="558"/>
        <end position="576"/>
    </location>
</feature>
<dbReference type="OrthoDB" id="407410at2759"/>
<evidence type="ECO:0000256" key="3">
    <source>
        <dbReference type="ARBA" id="ARBA00022448"/>
    </source>
</evidence>